<protein>
    <submittedName>
        <fullName evidence="2">Uncharacterized protein</fullName>
    </submittedName>
</protein>
<dbReference type="EMBL" id="LVZK01000001">
    <property type="protein sequence ID" value="OAP86566.1"/>
    <property type="molecule type" value="Genomic_DNA"/>
</dbReference>
<proteinExistence type="predicted"/>
<feature type="compositionally biased region" description="Polar residues" evidence="1">
    <location>
        <begin position="26"/>
        <end position="39"/>
    </location>
</feature>
<dbReference type="AlphaFoldDB" id="A0A179B4F8"/>
<gene>
    <name evidence="2" type="ORF">A4H34_05400</name>
</gene>
<feature type="compositionally biased region" description="Low complexity" evidence="1">
    <location>
        <begin position="40"/>
        <end position="85"/>
    </location>
</feature>
<dbReference type="RefSeq" id="WP_064231307.1">
    <property type="nucleotide sequence ID" value="NZ_LVZK01000001.1"/>
</dbReference>
<comment type="caution">
    <text evidence="2">The sequence shown here is derived from an EMBL/GenBank/DDBJ whole genome shotgun (WGS) entry which is preliminary data.</text>
</comment>
<feature type="region of interest" description="Disordered" evidence="1">
    <location>
        <begin position="22"/>
        <end position="90"/>
    </location>
</feature>
<accession>A0A179B4F8</accession>
<evidence type="ECO:0000256" key="1">
    <source>
        <dbReference type="SAM" id="MobiDB-lite"/>
    </source>
</evidence>
<dbReference type="Proteomes" id="UP000078368">
    <property type="component" value="Unassembled WGS sequence"/>
</dbReference>
<organism evidence="2 3">
    <name type="scientific">Peptidiphaga gingivicola</name>
    <dbReference type="NCBI Taxonomy" id="2741497"/>
    <lineage>
        <taxon>Bacteria</taxon>
        <taxon>Bacillati</taxon>
        <taxon>Actinomycetota</taxon>
        <taxon>Actinomycetes</taxon>
        <taxon>Actinomycetales</taxon>
        <taxon>Actinomycetaceae</taxon>
        <taxon>Peptidiphaga</taxon>
    </lineage>
</organism>
<reference evidence="2 3" key="1">
    <citation type="submission" date="2016-04" db="EMBL/GenBank/DDBJ databases">
        <title>Peptidophaga gingivicola gen. nov., sp. nov., isolated from human subgingival plaque.</title>
        <authorList>
            <person name="Beall C.J."/>
            <person name="Mokrzan E.M."/>
            <person name="Griffen A.L."/>
            <person name="Leys E.J."/>
        </authorList>
    </citation>
    <scope>NUCLEOTIDE SEQUENCE [LARGE SCALE GENOMIC DNA]</scope>
    <source>
        <strain evidence="2 3">BA112</strain>
    </source>
</reference>
<sequence>MMQALACAVVFAGLAGCGGGAPDPTVSASTTPRSNQRSETPTAIDTAPTAVDTAPTAVRPIPGGQQTTPATGAPTASASPNSTSQKGQKKMCADSEYMVTLHEGGPFYPGAPNGPSYVATGIRVENGKGQLGLIGGDRASGINKHLEVGQSVTHNGVGTFTLLDVAPGSGQGGGGSAQFCFGPAEGFQVNDSVKG</sequence>
<evidence type="ECO:0000313" key="3">
    <source>
        <dbReference type="Proteomes" id="UP000078368"/>
    </source>
</evidence>
<keyword evidence="3" id="KW-1185">Reference proteome</keyword>
<name>A0A179B4F8_9ACTO</name>
<dbReference type="STRING" id="1823756.A4H34_05400"/>
<evidence type="ECO:0000313" key="2">
    <source>
        <dbReference type="EMBL" id="OAP86566.1"/>
    </source>
</evidence>